<accession>A0A5B7EC81</accession>
<evidence type="ECO:0000313" key="2">
    <source>
        <dbReference type="Proteomes" id="UP000324222"/>
    </source>
</evidence>
<dbReference type="Proteomes" id="UP000324222">
    <property type="component" value="Unassembled WGS sequence"/>
</dbReference>
<protein>
    <submittedName>
        <fullName evidence="1">Uncharacterized protein</fullName>
    </submittedName>
</protein>
<reference evidence="1 2" key="1">
    <citation type="submission" date="2019-05" db="EMBL/GenBank/DDBJ databases">
        <title>Another draft genome of Portunus trituberculatus and its Hox gene families provides insights of decapod evolution.</title>
        <authorList>
            <person name="Jeong J.-H."/>
            <person name="Song I."/>
            <person name="Kim S."/>
            <person name="Choi T."/>
            <person name="Kim D."/>
            <person name="Ryu S."/>
            <person name="Kim W."/>
        </authorList>
    </citation>
    <scope>NUCLEOTIDE SEQUENCE [LARGE SCALE GENOMIC DNA]</scope>
    <source>
        <tissue evidence="1">Muscle</tissue>
    </source>
</reference>
<sequence>MNLSHLPYPLLPHSHCLVRSLVTFAPSLTLQADWFLPSPASLPAGLRYCGCGTVGMFTLRGTDSCGVVVTR</sequence>
<keyword evidence="2" id="KW-1185">Reference proteome</keyword>
<name>A0A5B7EC81_PORTR</name>
<organism evidence="1 2">
    <name type="scientific">Portunus trituberculatus</name>
    <name type="common">Swimming crab</name>
    <name type="synonym">Neptunus trituberculatus</name>
    <dbReference type="NCBI Taxonomy" id="210409"/>
    <lineage>
        <taxon>Eukaryota</taxon>
        <taxon>Metazoa</taxon>
        <taxon>Ecdysozoa</taxon>
        <taxon>Arthropoda</taxon>
        <taxon>Crustacea</taxon>
        <taxon>Multicrustacea</taxon>
        <taxon>Malacostraca</taxon>
        <taxon>Eumalacostraca</taxon>
        <taxon>Eucarida</taxon>
        <taxon>Decapoda</taxon>
        <taxon>Pleocyemata</taxon>
        <taxon>Brachyura</taxon>
        <taxon>Eubrachyura</taxon>
        <taxon>Portunoidea</taxon>
        <taxon>Portunidae</taxon>
        <taxon>Portuninae</taxon>
        <taxon>Portunus</taxon>
    </lineage>
</organism>
<evidence type="ECO:0000313" key="1">
    <source>
        <dbReference type="EMBL" id="MPC31850.1"/>
    </source>
</evidence>
<comment type="caution">
    <text evidence="1">The sequence shown here is derived from an EMBL/GenBank/DDBJ whole genome shotgun (WGS) entry which is preliminary data.</text>
</comment>
<dbReference type="AlphaFoldDB" id="A0A5B7EC81"/>
<dbReference type="EMBL" id="VSRR010002516">
    <property type="protein sequence ID" value="MPC31850.1"/>
    <property type="molecule type" value="Genomic_DNA"/>
</dbReference>
<gene>
    <name evidence="1" type="ORF">E2C01_025150</name>
</gene>
<proteinExistence type="predicted"/>